<evidence type="ECO:0000256" key="5">
    <source>
        <dbReference type="ARBA" id="ARBA00023136"/>
    </source>
</evidence>
<accession>A0A0L9TER0</accession>
<organism evidence="7 8">
    <name type="scientific">Phaseolus angularis</name>
    <name type="common">Azuki bean</name>
    <name type="synonym">Vigna angularis</name>
    <dbReference type="NCBI Taxonomy" id="3914"/>
    <lineage>
        <taxon>Eukaryota</taxon>
        <taxon>Viridiplantae</taxon>
        <taxon>Streptophyta</taxon>
        <taxon>Embryophyta</taxon>
        <taxon>Tracheophyta</taxon>
        <taxon>Spermatophyta</taxon>
        <taxon>Magnoliopsida</taxon>
        <taxon>eudicotyledons</taxon>
        <taxon>Gunneridae</taxon>
        <taxon>Pentapetalae</taxon>
        <taxon>rosids</taxon>
        <taxon>fabids</taxon>
        <taxon>Fabales</taxon>
        <taxon>Fabaceae</taxon>
        <taxon>Papilionoideae</taxon>
        <taxon>50 kb inversion clade</taxon>
        <taxon>NPAAA clade</taxon>
        <taxon>indigoferoid/millettioid clade</taxon>
        <taxon>Phaseoleae</taxon>
        <taxon>Vigna</taxon>
    </lineage>
</organism>
<gene>
    <name evidence="7" type="ORF">LR48_Vigan630s002200</name>
</gene>
<sequence>MGRINDAVPFFGKGFNKIYPLIMVIYTSLIAANIFDRVIKYCGNLKIFKFNDDAEDMDGFDPSGVILLQRERSLLQQGHKVGELVFPLARSFSITMDVESSSKATDESDTTNILGEESEDYERSRKFGNRKYAALRTNLNEEVSRKDLTQEGVSSSFTSDGNDSQSTSSAPSSSSSSSVLASRWESMMHGFKSLRSNIDSKIFIPISNAPESILNSKSSSDSLDEIFERLKHPPPEYRDSHD</sequence>
<evidence type="ECO:0000256" key="1">
    <source>
        <dbReference type="ARBA" id="ARBA00004141"/>
    </source>
</evidence>
<evidence type="ECO:0000313" key="8">
    <source>
        <dbReference type="Proteomes" id="UP000053144"/>
    </source>
</evidence>
<evidence type="ECO:0000256" key="3">
    <source>
        <dbReference type="ARBA" id="ARBA00022692"/>
    </source>
</evidence>
<evidence type="ECO:0000256" key="2">
    <source>
        <dbReference type="ARBA" id="ARBA00010487"/>
    </source>
</evidence>
<dbReference type="Proteomes" id="UP000053144">
    <property type="component" value="Unassembled WGS sequence"/>
</dbReference>
<dbReference type="PANTHER" id="PTHR21355:SF14">
    <property type="entry name" value="LMBR1 INTEGRAL MEMBRANE-LIKE PROTEIN"/>
    <property type="match status" value="1"/>
</dbReference>
<dbReference type="PANTHER" id="PTHR21355">
    <property type="entry name" value="G-PROTEIN COUPLED RECEPTOR-ASSOCIATED PROTEIN LMBRD2"/>
    <property type="match status" value="1"/>
</dbReference>
<dbReference type="AlphaFoldDB" id="A0A0L9TER0"/>
<comment type="subcellular location">
    <subcellularLocation>
        <location evidence="1">Membrane</location>
        <topology evidence="1">Multi-pass membrane protein</topology>
    </subcellularLocation>
</comment>
<name>A0A0L9TER0_PHAAN</name>
<dbReference type="Gramene" id="KOM29063">
    <property type="protein sequence ID" value="KOM29063"/>
    <property type="gene ID" value="LR48_Vigan630s002200"/>
</dbReference>
<evidence type="ECO:0000256" key="6">
    <source>
        <dbReference type="SAM" id="MobiDB-lite"/>
    </source>
</evidence>
<dbReference type="STRING" id="3914.A0A0L9TER0"/>
<dbReference type="GO" id="GO:0016020">
    <property type="term" value="C:membrane"/>
    <property type="evidence" value="ECO:0007669"/>
    <property type="project" value="UniProtKB-SubCell"/>
</dbReference>
<dbReference type="EMBL" id="KQ258465">
    <property type="protein sequence ID" value="KOM29063.1"/>
    <property type="molecule type" value="Genomic_DNA"/>
</dbReference>
<protein>
    <submittedName>
        <fullName evidence="7">Uncharacterized protein</fullName>
    </submittedName>
</protein>
<feature type="compositionally biased region" description="Polar residues" evidence="6">
    <location>
        <begin position="151"/>
        <end position="163"/>
    </location>
</feature>
<evidence type="ECO:0000313" key="7">
    <source>
        <dbReference type="EMBL" id="KOM29063.1"/>
    </source>
</evidence>
<dbReference type="OMA" id="DYGTHIR"/>
<keyword evidence="4" id="KW-1133">Transmembrane helix</keyword>
<comment type="similarity">
    <text evidence="2">Belongs to the LIMR family.</text>
</comment>
<dbReference type="InterPro" id="IPR051584">
    <property type="entry name" value="GPCR-associated_LMBR1"/>
</dbReference>
<keyword evidence="5" id="KW-0472">Membrane</keyword>
<reference evidence="8" key="1">
    <citation type="journal article" date="2015" name="Proc. Natl. Acad. Sci. U.S.A.">
        <title>Genome sequencing of adzuki bean (Vigna angularis) provides insight into high starch and low fat accumulation and domestication.</title>
        <authorList>
            <person name="Yang K."/>
            <person name="Tian Z."/>
            <person name="Chen C."/>
            <person name="Luo L."/>
            <person name="Zhao B."/>
            <person name="Wang Z."/>
            <person name="Yu L."/>
            <person name="Li Y."/>
            <person name="Sun Y."/>
            <person name="Li W."/>
            <person name="Chen Y."/>
            <person name="Li Y."/>
            <person name="Zhang Y."/>
            <person name="Ai D."/>
            <person name="Zhao J."/>
            <person name="Shang C."/>
            <person name="Ma Y."/>
            <person name="Wu B."/>
            <person name="Wang M."/>
            <person name="Gao L."/>
            <person name="Sun D."/>
            <person name="Zhang P."/>
            <person name="Guo F."/>
            <person name="Wang W."/>
            <person name="Li Y."/>
            <person name="Wang J."/>
            <person name="Varshney R.K."/>
            <person name="Wang J."/>
            <person name="Ling H.Q."/>
            <person name="Wan P."/>
        </authorList>
    </citation>
    <scope>NUCLEOTIDE SEQUENCE</scope>
    <source>
        <strain evidence="8">cv. Jingnong 6</strain>
    </source>
</reference>
<evidence type="ECO:0000256" key="4">
    <source>
        <dbReference type="ARBA" id="ARBA00022989"/>
    </source>
</evidence>
<keyword evidence="3" id="KW-0812">Transmembrane</keyword>
<feature type="compositionally biased region" description="Low complexity" evidence="6">
    <location>
        <begin position="164"/>
        <end position="177"/>
    </location>
</feature>
<proteinExistence type="inferred from homology"/>
<feature type="region of interest" description="Disordered" evidence="6">
    <location>
        <begin position="143"/>
        <end position="177"/>
    </location>
</feature>
<feature type="region of interest" description="Disordered" evidence="6">
    <location>
        <begin position="100"/>
        <end position="122"/>
    </location>
</feature>